<keyword evidence="3" id="KW-1185">Reference proteome</keyword>
<proteinExistence type="predicted"/>
<dbReference type="AlphaFoldDB" id="A0A171DK29"/>
<evidence type="ECO:0000313" key="3">
    <source>
        <dbReference type="Proteomes" id="UP000077701"/>
    </source>
</evidence>
<dbReference type="Pfam" id="PF18937">
    <property type="entry name" value="DUF5685"/>
    <property type="match status" value="1"/>
</dbReference>
<protein>
    <submittedName>
        <fullName evidence="2">Regulator</fullName>
    </submittedName>
</protein>
<sequence>MYNDCGVEMFGIVRPCRHGMCRGLFASWMAHLCGLCLALRDEHGHAARLVTNYDGLIVSVLAEAQAPALSSRRRAAPCALRGFSGAEVVGARAEGVRLAAATSLILASGKVRDHIADGDGMYARRPVAAAAGRVAARWEAAGTRTATAVGFDAGVLVDAVARQARLEAEPGLALLELTAPTEDAVAAAFAHTAELAGKPHNAVSLAEAGRCFGRLAHLVDAVEDLEEDRAAGAYNPLLATGTDLAEARRLCDDALLGLRLAVADLDLEERGLVRALLVKEVGRSVDRVFAQGSPAAGDACVREAAETRRAPGGGAPAGARETSDRETSERGVPAGSQGIPERDAPAGSRRKGGPGTAPPRDPRLQPEPGCGPRLCFALSFMACSCGLYRPPWDEDRYKSCGERLDCGGCDACGQCCNACSGCCDGCSCCCDGCGCDC</sequence>
<dbReference type="EMBL" id="BDCX01000012">
    <property type="protein sequence ID" value="GAT69178.1"/>
    <property type="molecule type" value="Genomic_DNA"/>
</dbReference>
<name>A0A171DK29_9ACTN</name>
<comment type="caution">
    <text evidence="2">The sequence shown here is derived from an EMBL/GenBank/DDBJ whole genome shotgun (WGS) entry which is preliminary data.</text>
</comment>
<evidence type="ECO:0000256" key="1">
    <source>
        <dbReference type="SAM" id="MobiDB-lite"/>
    </source>
</evidence>
<evidence type="ECO:0000313" key="2">
    <source>
        <dbReference type="EMBL" id="GAT69178.1"/>
    </source>
</evidence>
<gene>
    <name evidence="2" type="ORF">PS9374_04849</name>
</gene>
<accession>A0A171DK29</accession>
<organism evidence="2 3">
    <name type="scientific">Planomonospora sphaerica</name>
    <dbReference type="NCBI Taxonomy" id="161355"/>
    <lineage>
        <taxon>Bacteria</taxon>
        <taxon>Bacillati</taxon>
        <taxon>Actinomycetota</taxon>
        <taxon>Actinomycetes</taxon>
        <taxon>Streptosporangiales</taxon>
        <taxon>Streptosporangiaceae</taxon>
        <taxon>Planomonospora</taxon>
    </lineage>
</organism>
<dbReference type="STRING" id="161355.PS9374_04849"/>
<reference evidence="2 3" key="1">
    <citation type="journal article" date="2016" name="Genome Announc.">
        <title>Draft Genome Sequence of Planomonospora sphaerica JCM9374, a Rare Actinomycete.</title>
        <authorList>
            <person name="Dohra H."/>
            <person name="Suzuki T."/>
            <person name="Inoue Y."/>
            <person name="Kodani S."/>
        </authorList>
    </citation>
    <scope>NUCLEOTIDE SEQUENCE [LARGE SCALE GENOMIC DNA]</scope>
    <source>
        <strain evidence="2 3">JCM 9374</strain>
    </source>
</reference>
<dbReference type="Proteomes" id="UP000077701">
    <property type="component" value="Unassembled WGS sequence"/>
</dbReference>
<feature type="region of interest" description="Disordered" evidence="1">
    <location>
        <begin position="300"/>
        <end position="366"/>
    </location>
</feature>
<feature type="compositionally biased region" description="Basic and acidic residues" evidence="1">
    <location>
        <begin position="300"/>
        <end position="309"/>
    </location>
</feature>
<reference evidence="3" key="2">
    <citation type="submission" date="2016-04" db="EMBL/GenBank/DDBJ databases">
        <title>Planomonospora sphaerica JCM9374 whole genome shotgun sequence.</title>
        <authorList>
            <person name="Suzuki T."/>
            <person name="Dohra H."/>
            <person name="Kodani S."/>
        </authorList>
    </citation>
    <scope>NUCLEOTIDE SEQUENCE [LARGE SCALE GENOMIC DNA]</scope>
    <source>
        <strain evidence="3">JCM 9374</strain>
    </source>
</reference>
<dbReference type="InterPro" id="IPR043740">
    <property type="entry name" value="DUF5685"/>
</dbReference>